<gene>
    <name evidence="2" type="ORF">V6N12_020227</name>
</gene>
<evidence type="ECO:0000313" key="3">
    <source>
        <dbReference type="Proteomes" id="UP001472677"/>
    </source>
</evidence>
<dbReference type="Gene3D" id="3.30.420.10">
    <property type="entry name" value="Ribonuclease H-like superfamily/Ribonuclease H"/>
    <property type="match status" value="1"/>
</dbReference>
<dbReference type="EMBL" id="JBBPBM010000101">
    <property type="protein sequence ID" value="KAK8508446.1"/>
    <property type="molecule type" value="Genomic_DNA"/>
</dbReference>
<dbReference type="PANTHER" id="PTHR47723:SF19">
    <property type="entry name" value="POLYNUCLEOTIDYL TRANSFERASE, RIBONUCLEASE H-LIKE SUPERFAMILY PROTEIN"/>
    <property type="match status" value="1"/>
</dbReference>
<keyword evidence="3" id="KW-1185">Reference proteome</keyword>
<comment type="caution">
    <text evidence="2">The sequence shown here is derived from an EMBL/GenBank/DDBJ whole genome shotgun (WGS) entry which is preliminary data.</text>
</comment>
<evidence type="ECO:0000259" key="1">
    <source>
        <dbReference type="Pfam" id="PF13456"/>
    </source>
</evidence>
<dbReference type="SUPFAM" id="SSF53098">
    <property type="entry name" value="Ribonuclease H-like"/>
    <property type="match status" value="1"/>
</dbReference>
<dbReference type="InterPro" id="IPR053151">
    <property type="entry name" value="RNase_H-like"/>
</dbReference>
<dbReference type="InterPro" id="IPR002156">
    <property type="entry name" value="RNaseH_domain"/>
</dbReference>
<reference evidence="2 3" key="1">
    <citation type="journal article" date="2024" name="G3 (Bethesda)">
        <title>Genome assembly of Hibiscus sabdariffa L. provides insights into metabolisms of medicinal natural products.</title>
        <authorList>
            <person name="Kim T."/>
        </authorList>
    </citation>
    <scope>NUCLEOTIDE SEQUENCE [LARGE SCALE GENOMIC DNA]</scope>
    <source>
        <strain evidence="2">TK-2024</strain>
        <tissue evidence="2">Old leaves</tissue>
    </source>
</reference>
<organism evidence="2 3">
    <name type="scientific">Hibiscus sabdariffa</name>
    <name type="common">roselle</name>
    <dbReference type="NCBI Taxonomy" id="183260"/>
    <lineage>
        <taxon>Eukaryota</taxon>
        <taxon>Viridiplantae</taxon>
        <taxon>Streptophyta</taxon>
        <taxon>Embryophyta</taxon>
        <taxon>Tracheophyta</taxon>
        <taxon>Spermatophyta</taxon>
        <taxon>Magnoliopsida</taxon>
        <taxon>eudicotyledons</taxon>
        <taxon>Gunneridae</taxon>
        <taxon>Pentapetalae</taxon>
        <taxon>rosids</taxon>
        <taxon>malvids</taxon>
        <taxon>Malvales</taxon>
        <taxon>Malvaceae</taxon>
        <taxon>Malvoideae</taxon>
        <taxon>Hibiscus</taxon>
    </lineage>
</organism>
<dbReference type="CDD" id="cd06222">
    <property type="entry name" value="RNase_H_like"/>
    <property type="match status" value="1"/>
</dbReference>
<dbReference type="PANTHER" id="PTHR47723">
    <property type="entry name" value="OS05G0353850 PROTEIN"/>
    <property type="match status" value="1"/>
</dbReference>
<evidence type="ECO:0000313" key="2">
    <source>
        <dbReference type="EMBL" id="KAK8508446.1"/>
    </source>
</evidence>
<protein>
    <recommendedName>
        <fullName evidence="1">RNase H type-1 domain-containing protein</fullName>
    </recommendedName>
</protein>
<dbReference type="InterPro" id="IPR044730">
    <property type="entry name" value="RNase_H-like_dom_plant"/>
</dbReference>
<dbReference type="Proteomes" id="UP001472677">
    <property type="component" value="Unassembled WGS sequence"/>
</dbReference>
<dbReference type="InterPro" id="IPR012337">
    <property type="entry name" value="RNaseH-like_sf"/>
</dbReference>
<name>A0ABR2BMS5_9ROSI</name>
<proteinExistence type="predicted"/>
<feature type="domain" description="RNase H type-1" evidence="1">
    <location>
        <begin position="143"/>
        <end position="214"/>
    </location>
</feature>
<dbReference type="InterPro" id="IPR036397">
    <property type="entry name" value="RNaseH_sf"/>
</dbReference>
<accession>A0ABR2BMS5</accession>
<dbReference type="Pfam" id="PF13456">
    <property type="entry name" value="RVT_3"/>
    <property type="match status" value="1"/>
</dbReference>
<sequence length="235" mass="26439">MSGSPSYVGFTPVSAMVDYGMVGVISRGCVLTNGERVRRHNANSAACVACGDVVEDLDHLLRHCEVKVFWTSIVRHDRLVEFLSLPYPGWVRINLQDLLYFSNSDPDWDILFGDILWKLWLFRNRRNSDLDNELSDIVMGVFDGIASYGGVIQDSNVTWITGFSKFIGRCFALEVEFWAVYEGLRCAKRLNVSEVFVESDNLDVFQVLSSTMRRSIYSSLLGPIQGLDEGVGLFA</sequence>